<name>A0A9D1PI61_9FIRM</name>
<dbReference type="PROSITE" id="PS50932">
    <property type="entry name" value="HTH_LACI_2"/>
    <property type="match status" value="1"/>
</dbReference>
<accession>A0A9D1PI61</accession>
<evidence type="ECO:0000256" key="1">
    <source>
        <dbReference type="ARBA" id="ARBA00023015"/>
    </source>
</evidence>
<dbReference type="Gene3D" id="3.40.50.2300">
    <property type="match status" value="2"/>
</dbReference>
<evidence type="ECO:0000259" key="4">
    <source>
        <dbReference type="PROSITE" id="PS50932"/>
    </source>
</evidence>
<sequence>MATLKDLSEHTGYSIATISRILNNDPSMSASDETRKRVMQVAEELNYAATKSKKGRNQKNVLNIGVVFACQFEWRREEFEKAWLECVDKVCSNAKISWIKIEMGVSSVHDLKEMHLDGILAIGVFQGPQINWIFHINENVVFMDASADEVHYDTVVINSHAGMAQAIEHLMEYGHKDIGYFGPCGKQQCWTRRILTEVLHNMYNDAMRVYGLTDKSWVLNAEVDVEQSKQAMLDYIKSGEKLPTAIIAASMENALGAIEAFEECKIDVPSDISILAFCDIDRSEKALKKLTIVHIQEEYMCRAAVRLISEKMPNQTVHGVRYTPKKVMIPPVLDGGLSVAEPKISYN</sequence>
<dbReference type="SMART" id="SM00354">
    <property type="entry name" value="HTH_LACI"/>
    <property type="match status" value="1"/>
</dbReference>
<evidence type="ECO:0000313" key="5">
    <source>
        <dbReference type="EMBL" id="HIV61567.1"/>
    </source>
</evidence>
<evidence type="ECO:0000313" key="6">
    <source>
        <dbReference type="Proteomes" id="UP000886808"/>
    </source>
</evidence>
<feature type="domain" description="HTH lacI-type" evidence="4">
    <location>
        <begin position="2"/>
        <end position="58"/>
    </location>
</feature>
<keyword evidence="1" id="KW-0805">Transcription regulation</keyword>
<dbReference type="SUPFAM" id="SSF53822">
    <property type="entry name" value="Periplasmic binding protein-like I"/>
    <property type="match status" value="1"/>
</dbReference>
<dbReference type="Pfam" id="PF13377">
    <property type="entry name" value="Peripla_BP_3"/>
    <property type="match status" value="1"/>
</dbReference>
<keyword evidence="3" id="KW-0804">Transcription</keyword>
<dbReference type="CDD" id="cd01392">
    <property type="entry name" value="HTH_LacI"/>
    <property type="match status" value="1"/>
</dbReference>
<dbReference type="PANTHER" id="PTHR30146">
    <property type="entry name" value="LACI-RELATED TRANSCRIPTIONAL REPRESSOR"/>
    <property type="match status" value="1"/>
</dbReference>
<protein>
    <submittedName>
        <fullName evidence="5">LacI family transcriptional regulator</fullName>
    </submittedName>
</protein>
<dbReference type="InterPro" id="IPR010982">
    <property type="entry name" value="Lambda_DNA-bd_dom_sf"/>
</dbReference>
<dbReference type="EMBL" id="DXIE01000015">
    <property type="protein sequence ID" value="HIV61567.1"/>
    <property type="molecule type" value="Genomic_DNA"/>
</dbReference>
<dbReference type="InterPro" id="IPR000843">
    <property type="entry name" value="HTH_LacI"/>
</dbReference>
<dbReference type="InterPro" id="IPR046335">
    <property type="entry name" value="LacI/GalR-like_sensor"/>
</dbReference>
<dbReference type="GO" id="GO:0000976">
    <property type="term" value="F:transcription cis-regulatory region binding"/>
    <property type="evidence" value="ECO:0007669"/>
    <property type="project" value="TreeGrafter"/>
</dbReference>
<dbReference type="PANTHER" id="PTHR30146:SF149">
    <property type="entry name" value="HTH-TYPE TRANSCRIPTIONAL REGULATOR EBGR"/>
    <property type="match status" value="1"/>
</dbReference>
<dbReference type="InterPro" id="IPR028082">
    <property type="entry name" value="Peripla_BP_I"/>
</dbReference>
<dbReference type="Proteomes" id="UP000886808">
    <property type="component" value="Unassembled WGS sequence"/>
</dbReference>
<dbReference type="Gene3D" id="1.10.260.40">
    <property type="entry name" value="lambda repressor-like DNA-binding domains"/>
    <property type="match status" value="1"/>
</dbReference>
<dbReference type="GO" id="GO:0003700">
    <property type="term" value="F:DNA-binding transcription factor activity"/>
    <property type="evidence" value="ECO:0007669"/>
    <property type="project" value="TreeGrafter"/>
</dbReference>
<evidence type="ECO:0000256" key="3">
    <source>
        <dbReference type="ARBA" id="ARBA00023163"/>
    </source>
</evidence>
<dbReference type="AlphaFoldDB" id="A0A9D1PI61"/>
<gene>
    <name evidence="5" type="ORF">H9746_01785</name>
</gene>
<organism evidence="5 6">
    <name type="scientific">Candidatus Butyricicoccus avistercoris</name>
    <dbReference type="NCBI Taxonomy" id="2838518"/>
    <lineage>
        <taxon>Bacteria</taxon>
        <taxon>Bacillati</taxon>
        <taxon>Bacillota</taxon>
        <taxon>Clostridia</taxon>
        <taxon>Eubacteriales</taxon>
        <taxon>Butyricicoccaceae</taxon>
        <taxon>Butyricicoccus</taxon>
    </lineage>
</organism>
<dbReference type="SUPFAM" id="SSF47413">
    <property type="entry name" value="lambda repressor-like DNA-binding domains"/>
    <property type="match status" value="1"/>
</dbReference>
<reference evidence="5" key="2">
    <citation type="submission" date="2021-04" db="EMBL/GenBank/DDBJ databases">
        <authorList>
            <person name="Gilroy R."/>
        </authorList>
    </citation>
    <scope>NUCLEOTIDE SEQUENCE</scope>
    <source>
        <strain evidence="5">CHK193-4272</strain>
    </source>
</reference>
<reference evidence="5" key="1">
    <citation type="journal article" date="2021" name="PeerJ">
        <title>Extensive microbial diversity within the chicken gut microbiome revealed by metagenomics and culture.</title>
        <authorList>
            <person name="Gilroy R."/>
            <person name="Ravi A."/>
            <person name="Getino M."/>
            <person name="Pursley I."/>
            <person name="Horton D.L."/>
            <person name="Alikhan N.F."/>
            <person name="Baker D."/>
            <person name="Gharbi K."/>
            <person name="Hall N."/>
            <person name="Watson M."/>
            <person name="Adriaenssens E.M."/>
            <person name="Foster-Nyarko E."/>
            <person name="Jarju S."/>
            <person name="Secka A."/>
            <person name="Antonio M."/>
            <person name="Oren A."/>
            <person name="Chaudhuri R.R."/>
            <person name="La Ragione R."/>
            <person name="Hildebrand F."/>
            <person name="Pallen M.J."/>
        </authorList>
    </citation>
    <scope>NUCLEOTIDE SEQUENCE</scope>
    <source>
        <strain evidence="5">CHK193-4272</strain>
    </source>
</reference>
<comment type="caution">
    <text evidence="5">The sequence shown here is derived from an EMBL/GenBank/DDBJ whole genome shotgun (WGS) entry which is preliminary data.</text>
</comment>
<dbReference type="Pfam" id="PF00356">
    <property type="entry name" value="LacI"/>
    <property type="match status" value="1"/>
</dbReference>
<proteinExistence type="predicted"/>
<keyword evidence="2" id="KW-0238">DNA-binding</keyword>
<evidence type="ECO:0000256" key="2">
    <source>
        <dbReference type="ARBA" id="ARBA00023125"/>
    </source>
</evidence>